<reference evidence="3" key="1">
    <citation type="submission" date="2017-02" db="UniProtKB">
        <authorList>
            <consortium name="WormBaseParasite"/>
        </authorList>
    </citation>
    <scope>IDENTIFICATION</scope>
</reference>
<organism evidence="2 3">
    <name type="scientific">Strongyloides papillosus</name>
    <name type="common">Intestinal threadworm</name>
    <dbReference type="NCBI Taxonomy" id="174720"/>
    <lineage>
        <taxon>Eukaryota</taxon>
        <taxon>Metazoa</taxon>
        <taxon>Ecdysozoa</taxon>
        <taxon>Nematoda</taxon>
        <taxon>Chromadorea</taxon>
        <taxon>Rhabditida</taxon>
        <taxon>Tylenchina</taxon>
        <taxon>Panagrolaimomorpha</taxon>
        <taxon>Strongyloidoidea</taxon>
        <taxon>Strongyloididae</taxon>
        <taxon>Strongyloides</taxon>
    </lineage>
</organism>
<evidence type="ECO:0000313" key="3">
    <source>
        <dbReference type="WBParaSite" id="SPAL_0000303800.1"/>
    </source>
</evidence>
<evidence type="ECO:0000313" key="2">
    <source>
        <dbReference type="Proteomes" id="UP000046392"/>
    </source>
</evidence>
<proteinExistence type="predicted"/>
<name>A0A0N5BAG8_STREA</name>
<dbReference type="Proteomes" id="UP000046392">
    <property type="component" value="Unplaced"/>
</dbReference>
<sequence length="224" mass="25508">MTAVDNRGVVLNLNNNEAERLIKIFIHHPQLNDFTPRERRSYEVGDSSELLNRIEKLEDGLINTCKITRSFIKHSEKNFKQIPKMIETERRNRESCFSLLNERMSNSHSLFMDKFVELGDIIKTMSQNNMKFVEKPQTNNGGVCEVKCSVVENRGTSISITNMEDNFNTEEPVIANLSLGSGSTRRVSDNSFTWSNDNAVEGECDDKLNNSASDSVNDDEDTFQ</sequence>
<dbReference type="WBParaSite" id="SPAL_0000303800.1">
    <property type="protein sequence ID" value="SPAL_0000303800.1"/>
    <property type="gene ID" value="SPAL_0000303800"/>
</dbReference>
<keyword evidence="2" id="KW-1185">Reference proteome</keyword>
<evidence type="ECO:0000256" key="1">
    <source>
        <dbReference type="SAM" id="MobiDB-lite"/>
    </source>
</evidence>
<dbReference type="AlphaFoldDB" id="A0A0N5BAG8"/>
<protein>
    <submittedName>
        <fullName evidence="3">BLOC-1-related complex subunit 5</fullName>
    </submittedName>
</protein>
<feature type="region of interest" description="Disordered" evidence="1">
    <location>
        <begin position="203"/>
        <end position="224"/>
    </location>
</feature>
<accession>A0A0N5BAG8</accession>